<dbReference type="Pfam" id="PF07224">
    <property type="entry name" value="Chlorophyllase"/>
    <property type="match status" value="1"/>
</dbReference>
<feature type="region of interest" description="Disordered" evidence="1">
    <location>
        <begin position="36"/>
        <end position="67"/>
    </location>
</feature>
<dbReference type="AlphaFoldDB" id="A0A317QFM0"/>
<keyword evidence="4" id="KW-1185">Reference proteome</keyword>
<evidence type="ECO:0000256" key="2">
    <source>
        <dbReference type="SAM" id="SignalP"/>
    </source>
</evidence>
<feature type="signal peptide" evidence="2">
    <location>
        <begin position="1"/>
        <end position="29"/>
    </location>
</feature>
<feature type="chain" id="PRO_5016422318" evidence="2">
    <location>
        <begin position="30"/>
        <end position="307"/>
    </location>
</feature>
<organism evidence="3 4">
    <name type="scientific">Geodermatophilus normandii</name>
    <dbReference type="NCBI Taxonomy" id="1137989"/>
    <lineage>
        <taxon>Bacteria</taxon>
        <taxon>Bacillati</taxon>
        <taxon>Actinomycetota</taxon>
        <taxon>Actinomycetes</taxon>
        <taxon>Geodermatophilales</taxon>
        <taxon>Geodermatophilaceae</taxon>
        <taxon>Geodermatophilus</taxon>
    </lineage>
</organism>
<dbReference type="Proteomes" id="UP000246661">
    <property type="component" value="Unassembled WGS sequence"/>
</dbReference>
<name>A0A317QFM0_9ACTN</name>
<gene>
    <name evidence="3" type="ORF">JD79_00934</name>
</gene>
<dbReference type="EMBL" id="QGTX01000001">
    <property type="protein sequence ID" value="PWW21793.1"/>
    <property type="molecule type" value="Genomic_DNA"/>
</dbReference>
<dbReference type="PROSITE" id="PS51257">
    <property type="entry name" value="PROKAR_LIPOPROTEIN"/>
    <property type="match status" value="1"/>
</dbReference>
<dbReference type="PANTHER" id="PTHR33428:SF14">
    <property type="entry name" value="CARBOXYLESTERASE TYPE B DOMAIN-CONTAINING PROTEIN"/>
    <property type="match status" value="1"/>
</dbReference>
<dbReference type="Gene3D" id="3.40.50.1820">
    <property type="entry name" value="alpha/beta hydrolase"/>
    <property type="match status" value="1"/>
</dbReference>
<proteinExistence type="predicted"/>
<dbReference type="PANTHER" id="PTHR33428">
    <property type="entry name" value="CHLOROPHYLLASE-2, CHLOROPLASTIC"/>
    <property type="match status" value="1"/>
</dbReference>
<reference evidence="4" key="1">
    <citation type="submission" date="2018-05" db="EMBL/GenBank/DDBJ databases">
        <authorList>
            <person name="Klenk H.-P."/>
            <person name="Huntemann M."/>
            <person name="Clum A."/>
            <person name="Pillay M."/>
            <person name="Palaniappan K."/>
            <person name="Varghese N."/>
            <person name="Mikhailova N."/>
            <person name="Stamatis D."/>
            <person name="Reddy T."/>
            <person name="Daum C."/>
            <person name="Shapiro N."/>
            <person name="Ivanova N."/>
            <person name="Kyrpides N."/>
            <person name="Woyke T."/>
        </authorList>
    </citation>
    <scope>NUCLEOTIDE SEQUENCE [LARGE SCALE GENOMIC DNA]</scope>
    <source>
        <strain evidence="4">DSM 45417</strain>
    </source>
</reference>
<sequence>MPRTARPLPYLTAGLVVFALAVTGCTGTAATSPPYPVSTRVLDLSDPSRSTDPTPEQRGLDARPGRDLPTTLWYPRTGEGPFPLVVFSHGTDASPEGYEELLEAWAAAGFVVAAPTFPLTSAGTAVIEEDIANQPADVSFVLTEVLALGTTDGDPLERRIDRRHVAAAGHSAGAATTSALLFSCCLDERVTAEVVLAGGTGGYPTDFADVDVPTLYVHGTDDEGMSIDDARALYEAQPGRKAFVELPGGSHTDPYSRTSDPYAAAVRAVTTDFLRWTLDGDRAALAEFVIDAGRPGVAELRQNALSG</sequence>
<dbReference type="InterPro" id="IPR017395">
    <property type="entry name" value="Chlorophyllase-like"/>
</dbReference>
<dbReference type="SUPFAM" id="SSF53474">
    <property type="entry name" value="alpha/beta-Hydrolases"/>
    <property type="match status" value="1"/>
</dbReference>
<accession>A0A317QFM0</accession>
<keyword evidence="2" id="KW-0732">Signal</keyword>
<comment type="caution">
    <text evidence="3">The sequence shown here is derived from an EMBL/GenBank/DDBJ whole genome shotgun (WGS) entry which is preliminary data.</text>
</comment>
<evidence type="ECO:0000313" key="3">
    <source>
        <dbReference type="EMBL" id="PWW21793.1"/>
    </source>
</evidence>
<evidence type="ECO:0000256" key="1">
    <source>
        <dbReference type="SAM" id="MobiDB-lite"/>
    </source>
</evidence>
<protein>
    <submittedName>
        <fullName evidence="3">Chlorophyllase-like protein</fullName>
    </submittedName>
</protein>
<evidence type="ECO:0000313" key="4">
    <source>
        <dbReference type="Proteomes" id="UP000246661"/>
    </source>
</evidence>
<dbReference type="InterPro" id="IPR029058">
    <property type="entry name" value="AB_hydrolase_fold"/>
</dbReference>